<keyword evidence="5" id="KW-0808">Transferase</keyword>
<keyword evidence="4" id="KW-0433">Leucine-rich repeat</keyword>
<evidence type="ECO:0000256" key="16">
    <source>
        <dbReference type="RuleBase" id="RU000304"/>
    </source>
</evidence>
<gene>
    <name evidence="18" type="ORF">RDI58_005047</name>
</gene>
<evidence type="ECO:0000256" key="9">
    <source>
        <dbReference type="ARBA" id="ARBA00022777"/>
    </source>
</evidence>
<dbReference type="FunFam" id="1.10.510.10:FF:001023">
    <property type="entry name" value="Os07g0541700 protein"/>
    <property type="match status" value="1"/>
</dbReference>
<keyword evidence="11" id="KW-1133">Transmembrane helix</keyword>
<dbReference type="PANTHER" id="PTHR27008">
    <property type="entry name" value="OS04G0122200 PROTEIN"/>
    <property type="match status" value="1"/>
</dbReference>
<evidence type="ECO:0000256" key="1">
    <source>
        <dbReference type="ARBA" id="ARBA00004370"/>
    </source>
</evidence>
<evidence type="ECO:0000256" key="15">
    <source>
        <dbReference type="PROSITE-ProRule" id="PRU10141"/>
    </source>
</evidence>
<dbReference type="EMBL" id="JBANQN010000002">
    <property type="protein sequence ID" value="KAK6797345.1"/>
    <property type="molecule type" value="Genomic_DNA"/>
</dbReference>
<keyword evidence="9" id="KW-0418">Kinase</keyword>
<evidence type="ECO:0000256" key="3">
    <source>
        <dbReference type="ARBA" id="ARBA00022527"/>
    </source>
</evidence>
<keyword evidence="12" id="KW-0472">Membrane</keyword>
<evidence type="ECO:0000256" key="14">
    <source>
        <dbReference type="ARBA" id="ARBA00048679"/>
    </source>
</evidence>
<comment type="subcellular location">
    <subcellularLocation>
        <location evidence="1">Membrane</location>
    </subcellularLocation>
</comment>
<dbReference type="Proteomes" id="UP001371456">
    <property type="component" value="Unassembled WGS sequence"/>
</dbReference>
<dbReference type="GO" id="GO:0005524">
    <property type="term" value="F:ATP binding"/>
    <property type="evidence" value="ECO:0007669"/>
    <property type="project" value="UniProtKB-UniRule"/>
</dbReference>
<dbReference type="InterPro" id="IPR011009">
    <property type="entry name" value="Kinase-like_dom_sf"/>
</dbReference>
<dbReference type="Pfam" id="PF00069">
    <property type="entry name" value="Pkinase"/>
    <property type="match status" value="1"/>
</dbReference>
<keyword evidence="3 16" id="KW-0723">Serine/threonine-protein kinase</keyword>
<dbReference type="SMART" id="SM00220">
    <property type="entry name" value="S_TKc"/>
    <property type="match status" value="1"/>
</dbReference>
<organism evidence="18 19">
    <name type="scientific">Solanum bulbocastanum</name>
    <name type="common">Wild potato</name>
    <dbReference type="NCBI Taxonomy" id="147425"/>
    <lineage>
        <taxon>Eukaryota</taxon>
        <taxon>Viridiplantae</taxon>
        <taxon>Streptophyta</taxon>
        <taxon>Embryophyta</taxon>
        <taxon>Tracheophyta</taxon>
        <taxon>Spermatophyta</taxon>
        <taxon>Magnoliopsida</taxon>
        <taxon>eudicotyledons</taxon>
        <taxon>Gunneridae</taxon>
        <taxon>Pentapetalae</taxon>
        <taxon>asterids</taxon>
        <taxon>lamiids</taxon>
        <taxon>Solanales</taxon>
        <taxon>Solanaceae</taxon>
        <taxon>Solanoideae</taxon>
        <taxon>Solaneae</taxon>
        <taxon>Solanum</taxon>
    </lineage>
</organism>
<dbReference type="SUPFAM" id="SSF56112">
    <property type="entry name" value="Protein kinase-like (PK-like)"/>
    <property type="match status" value="1"/>
</dbReference>
<dbReference type="PANTHER" id="PTHR27008:SF602">
    <property type="entry name" value="LRR RECEPTOR-LIKE SERINE_THREONINE-PROTEIN KINASE EFR"/>
    <property type="match status" value="1"/>
</dbReference>
<dbReference type="PROSITE" id="PS00108">
    <property type="entry name" value="PROTEIN_KINASE_ST"/>
    <property type="match status" value="1"/>
</dbReference>
<dbReference type="InterPro" id="IPR051809">
    <property type="entry name" value="Plant_receptor-like_S/T_kinase"/>
</dbReference>
<dbReference type="Gene3D" id="1.10.510.10">
    <property type="entry name" value="Transferase(Phosphotransferase) domain 1"/>
    <property type="match status" value="1"/>
</dbReference>
<keyword evidence="7" id="KW-0677">Repeat</keyword>
<keyword evidence="19" id="KW-1185">Reference proteome</keyword>
<dbReference type="Gene3D" id="3.30.200.20">
    <property type="entry name" value="Phosphorylase Kinase, domain 1"/>
    <property type="match status" value="1"/>
</dbReference>
<dbReference type="PROSITE" id="PS00107">
    <property type="entry name" value="PROTEIN_KINASE_ATP"/>
    <property type="match status" value="1"/>
</dbReference>
<evidence type="ECO:0000256" key="10">
    <source>
        <dbReference type="ARBA" id="ARBA00022840"/>
    </source>
</evidence>
<dbReference type="InterPro" id="IPR000719">
    <property type="entry name" value="Prot_kinase_dom"/>
</dbReference>
<evidence type="ECO:0000256" key="4">
    <source>
        <dbReference type="ARBA" id="ARBA00022614"/>
    </source>
</evidence>
<feature type="binding site" evidence="15">
    <location>
        <position position="63"/>
    </location>
    <ligand>
        <name>ATP</name>
        <dbReference type="ChEBI" id="CHEBI:30616"/>
    </ligand>
</feature>
<evidence type="ECO:0000256" key="8">
    <source>
        <dbReference type="ARBA" id="ARBA00022741"/>
    </source>
</evidence>
<evidence type="ECO:0000256" key="7">
    <source>
        <dbReference type="ARBA" id="ARBA00022737"/>
    </source>
</evidence>
<dbReference type="EC" id="2.7.11.1" evidence="2"/>
<name>A0AAN8U065_SOLBU</name>
<accession>A0AAN8U065</accession>
<evidence type="ECO:0000256" key="11">
    <source>
        <dbReference type="ARBA" id="ARBA00022989"/>
    </source>
</evidence>
<comment type="catalytic activity">
    <reaction evidence="14">
        <text>L-seryl-[protein] + ATP = O-phospho-L-seryl-[protein] + ADP + H(+)</text>
        <dbReference type="Rhea" id="RHEA:17989"/>
        <dbReference type="Rhea" id="RHEA-COMP:9863"/>
        <dbReference type="Rhea" id="RHEA-COMP:11604"/>
        <dbReference type="ChEBI" id="CHEBI:15378"/>
        <dbReference type="ChEBI" id="CHEBI:29999"/>
        <dbReference type="ChEBI" id="CHEBI:30616"/>
        <dbReference type="ChEBI" id="CHEBI:83421"/>
        <dbReference type="ChEBI" id="CHEBI:456216"/>
        <dbReference type="EC" id="2.7.11.1"/>
    </reaction>
</comment>
<protein>
    <recommendedName>
        <fullName evidence="2">non-specific serine/threonine protein kinase</fullName>
        <ecNumber evidence="2">2.7.11.1</ecNumber>
    </recommendedName>
</protein>
<keyword evidence="8 15" id="KW-0547">Nucleotide-binding</keyword>
<evidence type="ECO:0000256" key="6">
    <source>
        <dbReference type="ARBA" id="ARBA00022692"/>
    </source>
</evidence>
<evidence type="ECO:0000313" key="18">
    <source>
        <dbReference type="EMBL" id="KAK6797345.1"/>
    </source>
</evidence>
<comment type="caution">
    <text evidence="18">The sequence shown here is derived from an EMBL/GenBank/DDBJ whole genome shotgun (WGS) entry which is preliminary data.</text>
</comment>
<dbReference type="AlphaFoldDB" id="A0AAN8U065"/>
<comment type="catalytic activity">
    <reaction evidence="13">
        <text>L-threonyl-[protein] + ATP = O-phospho-L-threonyl-[protein] + ADP + H(+)</text>
        <dbReference type="Rhea" id="RHEA:46608"/>
        <dbReference type="Rhea" id="RHEA-COMP:11060"/>
        <dbReference type="Rhea" id="RHEA-COMP:11605"/>
        <dbReference type="ChEBI" id="CHEBI:15378"/>
        <dbReference type="ChEBI" id="CHEBI:30013"/>
        <dbReference type="ChEBI" id="CHEBI:30616"/>
        <dbReference type="ChEBI" id="CHEBI:61977"/>
        <dbReference type="ChEBI" id="CHEBI:456216"/>
        <dbReference type="EC" id="2.7.11.1"/>
    </reaction>
</comment>
<comment type="similarity">
    <text evidence="16">Belongs to the protein kinase superfamily.</text>
</comment>
<evidence type="ECO:0000256" key="2">
    <source>
        <dbReference type="ARBA" id="ARBA00012513"/>
    </source>
</evidence>
<dbReference type="GO" id="GO:0016020">
    <property type="term" value="C:membrane"/>
    <property type="evidence" value="ECO:0007669"/>
    <property type="project" value="UniProtKB-SubCell"/>
</dbReference>
<proteinExistence type="inferred from homology"/>
<dbReference type="InterPro" id="IPR017441">
    <property type="entry name" value="Protein_kinase_ATP_BS"/>
</dbReference>
<keyword evidence="6" id="KW-0812">Transmembrane</keyword>
<evidence type="ECO:0000256" key="12">
    <source>
        <dbReference type="ARBA" id="ARBA00023136"/>
    </source>
</evidence>
<keyword evidence="10 15" id="KW-0067">ATP-binding</keyword>
<feature type="domain" description="Protein kinase" evidence="17">
    <location>
        <begin position="35"/>
        <end position="208"/>
    </location>
</feature>
<sequence length="208" mass="23668">MRHCSKTINAEDEWSPELEPQRFSYYELQRATQGFDEKNLLGSGGFGSVYKGTLADEMIVAVKVFNVQMEGTLQTFDRECEILRNLHHRNLTKIISGCFNLDFKALIVEYMPNESLDKLLYSRDYCLNIMQRLNIMVDVASALEYLHHGYSVPVIHCDLKPSNVLLDNNMVGHLTDFGIAKLLTKEESIAHTRTFATIGFIAPGQFIV</sequence>
<reference evidence="18 19" key="1">
    <citation type="submission" date="2024-02" db="EMBL/GenBank/DDBJ databases">
        <title>de novo genome assembly of Solanum bulbocastanum strain 11H21.</title>
        <authorList>
            <person name="Hosaka A.J."/>
        </authorList>
    </citation>
    <scope>NUCLEOTIDE SEQUENCE [LARGE SCALE GENOMIC DNA]</scope>
    <source>
        <tissue evidence="18">Young leaves</tissue>
    </source>
</reference>
<evidence type="ECO:0000313" key="19">
    <source>
        <dbReference type="Proteomes" id="UP001371456"/>
    </source>
</evidence>
<evidence type="ECO:0000259" key="17">
    <source>
        <dbReference type="PROSITE" id="PS50011"/>
    </source>
</evidence>
<dbReference type="FunFam" id="3.30.200.20:FF:000661">
    <property type="entry name" value="Serine-threonine protein kinase plant-type"/>
    <property type="match status" value="1"/>
</dbReference>
<dbReference type="GO" id="GO:0004674">
    <property type="term" value="F:protein serine/threonine kinase activity"/>
    <property type="evidence" value="ECO:0007669"/>
    <property type="project" value="UniProtKB-KW"/>
</dbReference>
<evidence type="ECO:0000256" key="13">
    <source>
        <dbReference type="ARBA" id="ARBA00047899"/>
    </source>
</evidence>
<dbReference type="PROSITE" id="PS50011">
    <property type="entry name" value="PROTEIN_KINASE_DOM"/>
    <property type="match status" value="1"/>
</dbReference>
<dbReference type="InterPro" id="IPR008271">
    <property type="entry name" value="Ser/Thr_kinase_AS"/>
</dbReference>
<evidence type="ECO:0000256" key="5">
    <source>
        <dbReference type="ARBA" id="ARBA00022679"/>
    </source>
</evidence>